<dbReference type="PROSITE" id="PS50850">
    <property type="entry name" value="MFS"/>
    <property type="match status" value="1"/>
</dbReference>
<evidence type="ECO:0000256" key="17">
    <source>
        <dbReference type="ARBA" id="ARBA00044969"/>
    </source>
</evidence>
<comment type="subcellular location">
    <subcellularLocation>
        <location evidence="3">Membrane</location>
        <topology evidence="3">Multi-pass membrane protein</topology>
    </subcellularLocation>
    <subcellularLocation>
        <location evidence="2">Nucleus</location>
    </subcellularLocation>
</comment>
<feature type="domain" description="Helicase ATP-binding" evidence="23">
    <location>
        <begin position="631"/>
        <end position="972"/>
    </location>
</feature>
<dbReference type="PANTHER" id="PTHR11472:SF47">
    <property type="entry name" value="FANCONI ANEMIA GROUP J PROTEIN"/>
    <property type="match status" value="1"/>
</dbReference>
<evidence type="ECO:0000256" key="21">
    <source>
        <dbReference type="SAM" id="Phobius"/>
    </source>
</evidence>
<evidence type="ECO:0000256" key="1">
    <source>
        <dbReference type="ARBA" id="ARBA00001966"/>
    </source>
</evidence>
<dbReference type="GO" id="GO:0022857">
    <property type="term" value="F:transmembrane transporter activity"/>
    <property type="evidence" value="ECO:0007669"/>
    <property type="project" value="InterPro"/>
</dbReference>
<dbReference type="Pfam" id="PF13307">
    <property type="entry name" value="Helicase_C_2"/>
    <property type="match status" value="1"/>
</dbReference>
<keyword evidence="25" id="KW-1185">Reference proteome</keyword>
<keyword evidence="6" id="KW-0479">Metal-binding</keyword>
<sequence>MQATNFSLLKLNIIIMKKSCEVIERKNSSSSVEKVENELLDDEEDLSDLRPVPPDGGFGWVIVFASFMANTIVDGIAYSFGIILPELHRHYKGTVQTAAWVGSLLTGMYMLVGPVASGLVNKFGARFVCIVGAVIAMVGFIISIWAPSLPFLMFSYGILGGIGFGFIYLPACVFVSYYFDKKRALATGIAVSGSGFGTFVFAPMTVALIDHFGWQGVLWILAGFIANCAVCGALLWPLPAPRRAKQRNNSTIEQQQHNIENEKSPLKLLPSIEVHPPEANECKNEEEDEEQNKAKNIKQNKKWTSNSKFEQTTDENVVPLVDTFKMRKTLSFQHISDKKQTQPTTLRCISSYLIYNSASDNSLDNPFDRPDVFYPGSVANLPPLLRTISSQSKERKLTGTPKLEAVIEELVDADLLPNRTTKKKKKKKSKRKLHHIPRTISRVLLSMIDYHLLKHPSMLILSIANIVGMLGFYVPFVFLSSYSDSLGNTKEQSSLLLSVIGITNTIGRVIFGWVSDQHWVTALTINNIALLLCGFLTCLCMVFTTYELLILYSTLFGFFIAPYVSLSAVILVEELGLENLTNSFGLLTLARGISAMVGSPLGAVLSADANIKGKKKIPIMVVMDGTSFFVNGTKINFPFSPYPAQKAIMDRTLRTLKHSQNCLVESPTGTGKSLALLCAALAWQREFSNAQCSEIAMESMPNFNESYDEFDCNAEQSQEIFGSPDCKRKNMDKFCTNKSQCSVANSEAHQKRRVPKIFYATRTHKQLSQMIRELKKTEYKNVRMTIMASRDFTCLNDKVNNHCDKVAACLQVKEKNCSYYKGLQAFGQETSILRKHVQSSKKKVKDIWEIIEGNDDFAWDIEELVEAGRKLNFCPYFASVDTLYQDANLIFCPYGYLIDPVVRNSTNINLRGQVIIFDEAHNIEDECCEKASFQITKQELVSAIEYLSSIEELVSESKKSLQDNCIQLVKSVIEWIDRKSVIKEMTDHSEKFYTKIWFGRKMYAELQEMKLHRDAENILQEAVQKFGSVFKPDNSLNTTGGVFDKKYENQPLTVLEKLILTLKYIYKDYRLTPPNSFDCYSYKLCLKKEKLSDFTFHSAEGWLSKKRLNCFVDSINFWCMNPGVASIFQDISFPARSVILASGTLAPLKTYANELGLPFKYLLQAPHVILPERVWIGAIGVGPKQVPLKATYQLAQSTEFQDELGRLLIEICKVTPGGVLCFLPSYTFINCLLSRWKKVPPNCNFQENNSLWSQLNVYKMVLVEPRKNDSDVRLIMDRFTETIKDPTKVGPQCNGALLLAVYRGKISEGVDFSDQQARAVVTVGIPYPDMEDLRIRLKMHYNDERLRNAKRIAEVTPLISGNQWYQAQAFRALNQALGRCLRHKLDWGALLLVDSRFQSTEYSCNLSTWIRRKLRCYHRFHNMIGNLQTFVARFSADKINE</sequence>
<feature type="transmembrane region" description="Helical" evidence="21">
    <location>
        <begin position="184"/>
        <end position="204"/>
    </location>
</feature>
<keyword evidence="13" id="KW-0411">Iron-sulfur</keyword>
<evidence type="ECO:0000256" key="10">
    <source>
        <dbReference type="ARBA" id="ARBA00022806"/>
    </source>
</evidence>
<organism evidence="24 25">
    <name type="scientific">Trichinella zimbabwensis</name>
    <dbReference type="NCBI Taxonomy" id="268475"/>
    <lineage>
        <taxon>Eukaryota</taxon>
        <taxon>Metazoa</taxon>
        <taxon>Ecdysozoa</taxon>
        <taxon>Nematoda</taxon>
        <taxon>Enoplea</taxon>
        <taxon>Dorylaimia</taxon>
        <taxon>Trichinellida</taxon>
        <taxon>Trichinellidae</taxon>
        <taxon>Trichinella</taxon>
    </lineage>
</organism>
<accession>A0A0V1HLF4</accession>
<dbReference type="EMBL" id="JYDP01000053">
    <property type="protein sequence ID" value="KRZ11072.1"/>
    <property type="molecule type" value="Genomic_DNA"/>
</dbReference>
<dbReference type="SMART" id="SM00488">
    <property type="entry name" value="DEXDc2"/>
    <property type="match status" value="1"/>
</dbReference>
<feature type="transmembrane region" description="Helical" evidence="21">
    <location>
        <begin position="98"/>
        <end position="120"/>
    </location>
</feature>
<keyword evidence="9" id="KW-0378">Hydrolase</keyword>
<dbReference type="InterPro" id="IPR020846">
    <property type="entry name" value="MFS_dom"/>
</dbReference>
<dbReference type="GO" id="GO:0016818">
    <property type="term" value="F:hydrolase activity, acting on acid anhydrides, in phosphorus-containing anhydrides"/>
    <property type="evidence" value="ECO:0007669"/>
    <property type="project" value="InterPro"/>
</dbReference>
<dbReference type="InterPro" id="IPR014013">
    <property type="entry name" value="Helic_SF1/SF2_ATP-bd_DinG/Rad3"/>
</dbReference>
<dbReference type="OrthoDB" id="19182at2759"/>
<comment type="cofactor">
    <cofactor evidence="1">
        <name>[4Fe-4S] cluster</name>
        <dbReference type="ChEBI" id="CHEBI:49883"/>
    </cofactor>
</comment>
<dbReference type="GO" id="GO:0003677">
    <property type="term" value="F:DNA binding"/>
    <property type="evidence" value="ECO:0007669"/>
    <property type="project" value="InterPro"/>
</dbReference>
<dbReference type="InterPro" id="IPR027417">
    <property type="entry name" value="P-loop_NTPase"/>
</dbReference>
<evidence type="ECO:0000259" key="22">
    <source>
        <dbReference type="PROSITE" id="PS50850"/>
    </source>
</evidence>
<dbReference type="FunFam" id="3.40.50.300:FF:000731">
    <property type="entry name" value="Fanconi anemia group J protein homolog"/>
    <property type="match status" value="1"/>
</dbReference>
<reference evidence="24 25" key="1">
    <citation type="submission" date="2015-01" db="EMBL/GenBank/DDBJ databases">
        <title>Evolution of Trichinella species and genotypes.</title>
        <authorList>
            <person name="Korhonen P.K."/>
            <person name="Edoardo P."/>
            <person name="Giuseppe L.R."/>
            <person name="Gasser R.B."/>
        </authorList>
    </citation>
    <scope>NUCLEOTIDE SEQUENCE [LARGE SCALE GENOMIC DNA]</scope>
    <source>
        <strain evidence="24">ISS1029</strain>
    </source>
</reference>
<keyword evidence="7" id="KW-0547">Nucleotide-binding</keyword>
<dbReference type="InterPro" id="IPR006554">
    <property type="entry name" value="Helicase-like_DEXD_c2"/>
</dbReference>
<comment type="catalytic activity">
    <reaction evidence="18">
        <text>ATP + H2O = ADP + phosphate + H(+)</text>
        <dbReference type="Rhea" id="RHEA:13065"/>
        <dbReference type="ChEBI" id="CHEBI:15377"/>
        <dbReference type="ChEBI" id="CHEBI:15378"/>
        <dbReference type="ChEBI" id="CHEBI:30616"/>
        <dbReference type="ChEBI" id="CHEBI:43474"/>
        <dbReference type="ChEBI" id="CHEBI:456216"/>
        <dbReference type="EC" id="5.6.2.3"/>
    </reaction>
</comment>
<feature type="transmembrane region" description="Helical" evidence="21">
    <location>
        <begin position="153"/>
        <end position="177"/>
    </location>
</feature>
<dbReference type="InterPro" id="IPR036259">
    <property type="entry name" value="MFS_trans_sf"/>
</dbReference>
<dbReference type="PROSITE" id="PS51193">
    <property type="entry name" value="HELICASE_ATP_BIND_2"/>
    <property type="match status" value="1"/>
</dbReference>
<name>A0A0V1HLF4_9BILA</name>
<dbReference type="SMART" id="SM00487">
    <property type="entry name" value="DEXDc"/>
    <property type="match status" value="1"/>
</dbReference>
<dbReference type="GO" id="GO:0046872">
    <property type="term" value="F:metal ion binding"/>
    <property type="evidence" value="ECO:0007669"/>
    <property type="project" value="UniProtKB-KW"/>
</dbReference>
<evidence type="ECO:0000256" key="19">
    <source>
        <dbReference type="ARBA" id="ARBA00082714"/>
    </source>
</evidence>
<dbReference type="GO" id="GO:0006289">
    <property type="term" value="P:nucleotide-excision repair"/>
    <property type="evidence" value="ECO:0007669"/>
    <property type="project" value="TreeGrafter"/>
</dbReference>
<evidence type="ECO:0000256" key="16">
    <source>
        <dbReference type="ARBA" id="ARBA00023242"/>
    </source>
</evidence>
<evidence type="ECO:0000256" key="12">
    <source>
        <dbReference type="ARBA" id="ARBA00023004"/>
    </source>
</evidence>
<dbReference type="InterPro" id="IPR006555">
    <property type="entry name" value="ATP-dep_Helicase_C"/>
</dbReference>
<keyword evidence="14" id="KW-0234">DNA repair</keyword>
<evidence type="ECO:0000259" key="23">
    <source>
        <dbReference type="PROSITE" id="PS51193"/>
    </source>
</evidence>
<dbReference type="GO" id="GO:0005524">
    <property type="term" value="F:ATP binding"/>
    <property type="evidence" value="ECO:0007669"/>
    <property type="project" value="UniProtKB-KW"/>
</dbReference>
<dbReference type="SUPFAM" id="SSF103473">
    <property type="entry name" value="MFS general substrate transporter"/>
    <property type="match status" value="1"/>
</dbReference>
<dbReference type="CDD" id="cd17352">
    <property type="entry name" value="MFS_MCT_SLC16"/>
    <property type="match status" value="1"/>
</dbReference>
<evidence type="ECO:0000256" key="9">
    <source>
        <dbReference type="ARBA" id="ARBA00022801"/>
    </source>
</evidence>
<dbReference type="SUPFAM" id="SSF52540">
    <property type="entry name" value="P-loop containing nucleoside triphosphate hydrolases"/>
    <property type="match status" value="2"/>
</dbReference>
<proteinExistence type="inferred from homology"/>
<dbReference type="InterPro" id="IPR011701">
    <property type="entry name" value="MFS"/>
</dbReference>
<feature type="transmembrane region" description="Helical" evidence="21">
    <location>
        <begin position="549"/>
        <end position="572"/>
    </location>
</feature>
<dbReference type="GO" id="GO:0005634">
    <property type="term" value="C:nucleus"/>
    <property type="evidence" value="ECO:0007669"/>
    <property type="project" value="UniProtKB-SubCell"/>
</dbReference>
<keyword evidence="5" id="KW-0004">4Fe-4S</keyword>
<dbReference type="GO" id="GO:0016020">
    <property type="term" value="C:membrane"/>
    <property type="evidence" value="ECO:0007669"/>
    <property type="project" value="UniProtKB-SubCell"/>
</dbReference>
<dbReference type="CDD" id="cd18788">
    <property type="entry name" value="SF2_C_XPD"/>
    <property type="match status" value="1"/>
</dbReference>
<evidence type="ECO:0000256" key="5">
    <source>
        <dbReference type="ARBA" id="ARBA00022485"/>
    </source>
</evidence>
<dbReference type="Pfam" id="PF07690">
    <property type="entry name" value="MFS_1"/>
    <property type="match status" value="2"/>
</dbReference>
<protein>
    <recommendedName>
        <fullName evidence="17">DNA 5'-3' helicase</fullName>
        <ecNumber evidence="17">5.6.2.3</ecNumber>
    </recommendedName>
    <alternativeName>
        <fullName evidence="19">DNA 5'-3' helicase FANCJ</fullName>
    </alternativeName>
</protein>
<keyword evidence="11" id="KW-0067">ATP-binding</keyword>
<evidence type="ECO:0000256" key="14">
    <source>
        <dbReference type="ARBA" id="ARBA00023204"/>
    </source>
</evidence>
<dbReference type="EC" id="5.6.2.3" evidence="17"/>
<keyword evidence="21" id="KW-0812">Transmembrane</keyword>
<feature type="transmembrane region" description="Helical" evidence="21">
    <location>
        <begin position="127"/>
        <end position="147"/>
    </location>
</feature>
<evidence type="ECO:0000256" key="8">
    <source>
        <dbReference type="ARBA" id="ARBA00022763"/>
    </source>
</evidence>
<evidence type="ECO:0000256" key="11">
    <source>
        <dbReference type="ARBA" id="ARBA00022840"/>
    </source>
</evidence>
<comment type="caution">
    <text evidence="24">The sequence shown here is derived from an EMBL/GenBank/DDBJ whole genome shotgun (WGS) entry which is preliminary data.</text>
</comment>
<evidence type="ECO:0000256" key="15">
    <source>
        <dbReference type="ARBA" id="ARBA00023235"/>
    </source>
</evidence>
<keyword evidence="8" id="KW-0227">DNA damage</keyword>
<dbReference type="InterPro" id="IPR014001">
    <property type="entry name" value="Helicase_ATP-bd"/>
</dbReference>
<dbReference type="Gene3D" id="3.40.50.300">
    <property type="entry name" value="P-loop containing nucleotide triphosphate hydrolases"/>
    <property type="match status" value="2"/>
</dbReference>
<keyword evidence="15" id="KW-0413">Isomerase</keyword>
<evidence type="ECO:0000256" key="3">
    <source>
        <dbReference type="ARBA" id="ARBA00004141"/>
    </source>
</evidence>
<evidence type="ECO:0000256" key="20">
    <source>
        <dbReference type="SAM" id="MobiDB-lite"/>
    </source>
</evidence>
<keyword evidence="12" id="KW-0408">Iron</keyword>
<feature type="transmembrane region" description="Helical" evidence="21">
    <location>
        <begin position="216"/>
        <end position="238"/>
    </location>
</feature>
<evidence type="ECO:0000256" key="2">
    <source>
        <dbReference type="ARBA" id="ARBA00004123"/>
    </source>
</evidence>
<dbReference type="PANTHER" id="PTHR11472">
    <property type="entry name" value="DNA REPAIR DEAD HELICASE RAD3/XP-D SUBFAMILY MEMBER"/>
    <property type="match status" value="1"/>
</dbReference>
<feature type="transmembrane region" description="Helical" evidence="21">
    <location>
        <begin position="520"/>
        <end position="542"/>
    </location>
</feature>
<dbReference type="GO" id="GO:0051539">
    <property type="term" value="F:4 iron, 4 sulfur cluster binding"/>
    <property type="evidence" value="ECO:0007669"/>
    <property type="project" value="UniProtKB-KW"/>
</dbReference>
<evidence type="ECO:0000256" key="7">
    <source>
        <dbReference type="ARBA" id="ARBA00022741"/>
    </source>
</evidence>
<feature type="transmembrane region" description="Helical" evidence="21">
    <location>
        <begin position="494"/>
        <end position="514"/>
    </location>
</feature>
<evidence type="ECO:0000256" key="18">
    <source>
        <dbReference type="ARBA" id="ARBA00048954"/>
    </source>
</evidence>
<comment type="similarity">
    <text evidence="4">Belongs to the DEAD box helicase family. DEAH subfamily.</text>
</comment>
<evidence type="ECO:0000256" key="13">
    <source>
        <dbReference type="ARBA" id="ARBA00023014"/>
    </source>
</evidence>
<dbReference type="Gene3D" id="1.20.1250.20">
    <property type="entry name" value="MFS general substrate transporter like domains"/>
    <property type="match status" value="2"/>
</dbReference>
<evidence type="ECO:0000256" key="4">
    <source>
        <dbReference type="ARBA" id="ARBA00008792"/>
    </source>
</evidence>
<dbReference type="InterPro" id="IPR045028">
    <property type="entry name" value="DinG/Rad3-like"/>
</dbReference>
<dbReference type="GO" id="GO:0043139">
    <property type="term" value="F:5'-3' DNA helicase activity"/>
    <property type="evidence" value="ECO:0007669"/>
    <property type="project" value="UniProtKB-EC"/>
</dbReference>
<keyword evidence="16" id="KW-0539">Nucleus</keyword>
<feature type="region of interest" description="Disordered" evidence="20">
    <location>
        <begin position="279"/>
        <end position="301"/>
    </location>
</feature>
<dbReference type="GO" id="GO:1990918">
    <property type="term" value="P:double-strand break repair involved in meiotic recombination"/>
    <property type="evidence" value="ECO:0007669"/>
    <property type="project" value="TreeGrafter"/>
</dbReference>
<dbReference type="STRING" id="268475.A0A0V1HLF4"/>
<keyword evidence="21" id="KW-1133">Transmembrane helix</keyword>
<dbReference type="SMART" id="SM00491">
    <property type="entry name" value="HELICc2"/>
    <property type="match status" value="1"/>
</dbReference>
<dbReference type="InterPro" id="IPR013020">
    <property type="entry name" value="Rad3/Chl1-like"/>
</dbReference>
<feature type="transmembrane region" description="Helical" evidence="21">
    <location>
        <begin position="57"/>
        <end position="78"/>
    </location>
</feature>
<dbReference type="NCBIfam" id="TIGR00604">
    <property type="entry name" value="rad3"/>
    <property type="match status" value="1"/>
</dbReference>
<evidence type="ECO:0000313" key="24">
    <source>
        <dbReference type="EMBL" id="KRZ11072.1"/>
    </source>
</evidence>
<dbReference type="Proteomes" id="UP000055024">
    <property type="component" value="Unassembled WGS sequence"/>
</dbReference>
<evidence type="ECO:0000256" key="6">
    <source>
        <dbReference type="ARBA" id="ARBA00022723"/>
    </source>
</evidence>
<keyword evidence="10" id="KW-0347">Helicase</keyword>
<feature type="transmembrane region" description="Helical" evidence="21">
    <location>
        <begin position="459"/>
        <end position="482"/>
    </location>
</feature>
<dbReference type="Pfam" id="PF06733">
    <property type="entry name" value="DEAD_2"/>
    <property type="match status" value="1"/>
</dbReference>
<dbReference type="InterPro" id="IPR010614">
    <property type="entry name" value="RAD3-like_helicase_DEAD"/>
</dbReference>
<gene>
    <name evidence="24" type="primary">slc16a12</name>
    <name evidence="24" type="ORF">T11_2536</name>
</gene>
<feature type="domain" description="Major facilitator superfamily (MFS) profile" evidence="22">
    <location>
        <begin position="58"/>
        <end position="644"/>
    </location>
</feature>
<evidence type="ECO:0000313" key="25">
    <source>
        <dbReference type="Proteomes" id="UP000055024"/>
    </source>
</evidence>
<feature type="transmembrane region" description="Helical" evidence="21">
    <location>
        <begin position="584"/>
        <end position="607"/>
    </location>
</feature>
<keyword evidence="21" id="KW-0472">Membrane</keyword>